<name>A0A1D7YA23_9ACTN</name>
<proteinExistence type="predicted"/>
<gene>
    <name evidence="2" type="ORF">BFF78_15705</name>
</gene>
<accession>A0A1D7YA23</accession>
<dbReference type="Proteomes" id="UP000094960">
    <property type="component" value="Chromosome"/>
</dbReference>
<dbReference type="Gene3D" id="3.40.630.30">
    <property type="match status" value="1"/>
</dbReference>
<dbReference type="PROSITE" id="PS51186">
    <property type="entry name" value="GNAT"/>
    <property type="match status" value="1"/>
</dbReference>
<evidence type="ECO:0000313" key="2">
    <source>
        <dbReference type="EMBL" id="AOR32320.1"/>
    </source>
</evidence>
<keyword evidence="3" id="KW-1185">Reference proteome</keyword>
<evidence type="ECO:0000313" key="3">
    <source>
        <dbReference type="Proteomes" id="UP000094960"/>
    </source>
</evidence>
<dbReference type="AlphaFoldDB" id="A0A1D7YA23"/>
<dbReference type="EMBL" id="CP017248">
    <property type="protein sequence ID" value="AOR32320.1"/>
    <property type="molecule type" value="Genomic_DNA"/>
</dbReference>
<dbReference type="Pfam" id="PF21926">
    <property type="entry name" value="FeeM"/>
    <property type="match status" value="1"/>
</dbReference>
<dbReference type="InterPro" id="IPR016181">
    <property type="entry name" value="Acyl_CoA_acyltransferase"/>
</dbReference>
<dbReference type="KEGG" id="spun:BFF78_15705"/>
<organism evidence="2 3">
    <name type="scientific">Streptomyces fodineus</name>
    <dbReference type="NCBI Taxonomy" id="1904616"/>
    <lineage>
        <taxon>Bacteria</taxon>
        <taxon>Bacillati</taxon>
        <taxon>Actinomycetota</taxon>
        <taxon>Actinomycetes</taxon>
        <taxon>Kitasatosporales</taxon>
        <taxon>Streptomycetaceae</taxon>
        <taxon>Streptomyces</taxon>
    </lineage>
</organism>
<dbReference type="CDD" id="cd04301">
    <property type="entry name" value="NAT_SF"/>
    <property type="match status" value="1"/>
</dbReference>
<protein>
    <recommendedName>
        <fullName evidence="1">N-acetyltransferase domain-containing protein</fullName>
    </recommendedName>
</protein>
<dbReference type="InterPro" id="IPR054597">
    <property type="entry name" value="FeeM_cat"/>
</dbReference>
<reference evidence="3" key="1">
    <citation type="submission" date="2016-09" db="EMBL/GenBank/DDBJ databases">
        <title>Streptomyces puniciscabiei strain:TW1S1 Genome sequencing and assembly.</title>
        <authorList>
            <person name="Kim M.-K."/>
            <person name="Kim S.B."/>
        </authorList>
    </citation>
    <scope>NUCLEOTIDE SEQUENCE [LARGE SCALE GENOMIC DNA]</scope>
    <source>
        <strain evidence="3">TW1S1</strain>
    </source>
</reference>
<dbReference type="SUPFAM" id="SSF55729">
    <property type="entry name" value="Acyl-CoA N-acyltransferases (Nat)"/>
    <property type="match status" value="1"/>
</dbReference>
<feature type="domain" description="N-acetyltransferase" evidence="1">
    <location>
        <begin position="5"/>
        <end position="169"/>
    </location>
</feature>
<evidence type="ECO:0000259" key="1">
    <source>
        <dbReference type="PROSITE" id="PS51186"/>
    </source>
</evidence>
<dbReference type="InterPro" id="IPR000182">
    <property type="entry name" value="GNAT_dom"/>
</dbReference>
<dbReference type="GO" id="GO:0016747">
    <property type="term" value="F:acyltransferase activity, transferring groups other than amino-acyl groups"/>
    <property type="evidence" value="ECO:0007669"/>
    <property type="project" value="InterPro"/>
</dbReference>
<dbReference type="RefSeq" id="WP_069778934.1">
    <property type="nucleotide sequence ID" value="NZ_CP017248.1"/>
</dbReference>
<sequence length="222" mass="24628">MTDRTSYALATSAADKEAVMRLRDQVYVQDQGRLDDAGDMAGTFDRFDAFADYILARLEGEPVGCIKVVRDSELGLPCEDVADLTEFKDGHRVVELGHLMTRPDVRHQMLGMALMREGLLHGIRWGATRLVGDFFVDDTGELRGFYRSLGFVALCKPYPDERFAGAPLSLVAGLDFAGAAERVPGSHGKERQLLEYFFGDYAERRRTYLQQTDGPALASGSH</sequence>